<proteinExistence type="predicted"/>
<keyword evidence="7" id="KW-1185">Reference proteome</keyword>
<reference evidence="6" key="2">
    <citation type="submission" date="2023-02" db="EMBL/GenBank/DDBJ databases">
        <authorList>
            <consortium name="DOE Joint Genome Institute"/>
            <person name="Mondo S.J."/>
            <person name="Chang Y."/>
            <person name="Wang Y."/>
            <person name="Ahrendt S."/>
            <person name="Andreopoulos W."/>
            <person name="Barry K."/>
            <person name="Beard J."/>
            <person name="Benny G.L."/>
            <person name="Blankenship S."/>
            <person name="Bonito G."/>
            <person name="Cuomo C."/>
            <person name="Desiro A."/>
            <person name="Gervers K.A."/>
            <person name="Hundley H."/>
            <person name="Kuo A."/>
            <person name="LaButti K."/>
            <person name="Lang B.F."/>
            <person name="Lipzen A."/>
            <person name="O'Donnell K."/>
            <person name="Pangilinan J."/>
            <person name="Reynolds N."/>
            <person name="Sandor L."/>
            <person name="Smith M.W."/>
            <person name="Tsang A."/>
            <person name="Grigoriev I.V."/>
            <person name="Stajich J.E."/>
            <person name="Spatafora J.W."/>
        </authorList>
    </citation>
    <scope>NUCLEOTIDE SEQUENCE</scope>
    <source>
        <strain evidence="6">RSA 2281</strain>
    </source>
</reference>
<evidence type="ECO:0000313" key="6">
    <source>
        <dbReference type="EMBL" id="KAI9264884.1"/>
    </source>
</evidence>
<dbReference type="Pfam" id="PF10996">
    <property type="entry name" value="Beta-Casp"/>
    <property type="match status" value="1"/>
</dbReference>
<organism evidence="6 7">
    <name type="scientific">Phascolomyces articulosus</name>
    <dbReference type="NCBI Taxonomy" id="60185"/>
    <lineage>
        <taxon>Eukaryota</taxon>
        <taxon>Fungi</taxon>
        <taxon>Fungi incertae sedis</taxon>
        <taxon>Mucoromycota</taxon>
        <taxon>Mucoromycotina</taxon>
        <taxon>Mucoromycetes</taxon>
        <taxon>Mucorales</taxon>
        <taxon>Lichtheimiaceae</taxon>
        <taxon>Phascolomyces</taxon>
    </lineage>
</organism>
<gene>
    <name evidence="6" type="ORF">BDA99DRAFT_437097</name>
</gene>
<dbReference type="EMBL" id="JAIXMP010000011">
    <property type="protein sequence ID" value="KAI9264884.1"/>
    <property type="molecule type" value="Genomic_DNA"/>
</dbReference>
<keyword evidence="4" id="KW-0539">Nucleus</keyword>
<dbReference type="PANTHER" id="PTHR46094">
    <property type="entry name" value="INTEGRATOR COMPLEX SUBUNIT 9"/>
    <property type="match status" value="1"/>
</dbReference>
<dbReference type="PANTHER" id="PTHR46094:SF1">
    <property type="entry name" value="INTEGRATOR COMPLEX SUBUNIT 9"/>
    <property type="match status" value="1"/>
</dbReference>
<accession>A0AAD5K1L0</accession>
<name>A0AAD5K1L0_9FUNG</name>
<dbReference type="SMART" id="SM01027">
    <property type="entry name" value="Beta-Casp"/>
    <property type="match status" value="1"/>
</dbReference>
<dbReference type="SUPFAM" id="SSF56281">
    <property type="entry name" value="Metallo-hydrolase/oxidoreductase"/>
    <property type="match status" value="1"/>
</dbReference>
<evidence type="ECO:0000256" key="1">
    <source>
        <dbReference type="ARBA" id="ARBA00004123"/>
    </source>
</evidence>
<dbReference type="AlphaFoldDB" id="A0AAD5K1L0"/>
<dbReference type="GO" id="GO:0034472">
    <property type="term" value="P:snRNA 3'-end processing"/>
    <property type="evidence" value="ECO:0007669"/>
    <property type="project" value="TreeGrafter"/>
</dbReference>
<dbReference type="InterPro" id="IPR036866">
    <property type="entry name" value="RibonucZ/Hydroxyglut_hydro"/>
</dbReference>
<evidence type="ECO:0000259" key="5">
    <source>
        <dbReference type="SMART" id="SM01027"/>
    </source>
</evidence>
<protein>
    <submittedName>
        <fullName evidence="6">Beta-lactamase-like protein</fullName>
    </submittedName>
</protein>
<evidence type="ECO:0000256" key="4">
    <source>
        <dbReference type="ARBA" id="ARBA00023242"/>
    </source>
</evidence>
<comment type="subcellular location">
    <subcellularLocation>
        <location evidence="2">Cytoplasm</location>
    </subcellularLocation>
    <subcellularLocation>
        <location evidence="1">Nucleus</location>
    </subcellularLocation>
</comment>
<feature type="domain" description="Beta-Casp" evidence="5">
    <location>
        <begin position="166"/>
        <end position="292"/>
    </location>
</feature>
<dbReference type="GO" id="GO:0005737">
    <property type="term" value="C:cytoplasm"/>
    <property type="evidence" value="ECO:0007669"/>
    <property type="project" value="UniProtKB-SubCell"/>
</dbReference>
<dbReference type="InterPro" id="IPR027074">
    <property type="entry name" value="Integrator_9su"/>
</dbReference>
<evidence type="ECO:0000313" key="7">
    <source>
        <dbReference type="Proteomes" id="UP001209540"/>
    </source>
</evidence>
<dbReference type="Proteomes" id="UP001209540">
    <property type="component" value="Unassembled WGS sequence"/>
</dbReference>
<comment type="caution">
    <text evidence="6">The sequence shown here is derived from an EMBL/GenBank/DDBJ whole genome shotgun (WGS) entry which is preliminary data.</text>
</comment>
<evidence type="ECO:0000256" key="3">
    <source>
        <dbReference type="ARBA" id="ARBA00022490"/>
    </source>
</evidence>
<reference evidence="6" key="1">
    <citation type="journal article" date="2022" name="IScience">
        <title>Evolution of zygomycete secretomes and the origins of terrestrial fungal ecologies.</title>
        <authorList>
            <person name="Chang Y."/>
            <person name="Wang Y."/>
            <person name="Mondo S."/>
            <person name="Ahrendt S."/>
            <person name="Andreopoulos W."/>
            <person name="Barry K."/>
            <person name="Beard J."/>
            <person name="Benny G.L."/>
            <person name="Blankenship S."/>
            <person name="Bonito G."/>
            <person name="Cuomo C."/>
            <person name="Desiro A."/>
            <person name="Gervers K.A."/>
            <person name="Hundley H."/>
            <person name="Kuo A."/>
            <person name="LaButti K."/>
            <person name="Lang B.F."/>
            <person name="Lipzen A."/>
            <person name="O'Donnell K."/>
            <person name="Pangilinan J."/>
            <person name="Reynolds N."/>
            <person name="Sandor L."/>
            <person name="Smith M.E."/>
            <person name="Tsang A."/>
            <person name="Grigoriev I.V."/>
            <person name="Stajich J.E."/>
            <person name="Spatafora J.W."/>
        </authorList>
    </citation>
    <scope>NUCLEOTIDE SEQUENCE</scope>
    <source>
        <strain evidence="6">RSA 2281</strain>
    </source>
</reference>
<sequence>MEELVAYHGRQGSFIPPESALHFSQVGSMNRQCVDEQWRSLYTLRDIRLCMQKIKPVRFNEHLSLYETTTLVPYSSGYALGSANWSLEATDRKVVLISTSSTVGNQHPALFDMTIMDKADVVLASDVRSGEQSDIETIRNKILSHTALTLQSQKNVLFPISMMGNIFDIIGDLARHLKSLHMSIPFYVISPVARRSLEYANILGEWMTAGHQEIVNMASKPLEHGQLQEEKELFAYDSLQDANDIKEPSVLFTGDYTCLSKGPVVSALEHWGKDPRHVCIITDPETLLSQDLPSCRMKIVPLILNTRVSLWDINSILCTACPITPPPHIIIPDMLGSDRFKEKWEMEHPEATQLHTVNPGESLSIEFKNKMEMIVITEELAARLIPKAAQLNGMVYAIAPVTGALAMYNNNYELQPITEPSDEYLLNSTISHPSTSANSNDT</sequence>
<evidence type="ECO:0000256" key="2">
    <source>
        <dbReference type="ARBA" id="ARBA00004496"/>
    </source>
</evidence>
<dbReference type="Gene3D" id="3.40.50.10890">
    <property type="match status" value="1"/>
</dbReference>
<dbReference type="InterPro" id="IPR022712">
    <property type="entry name" value="Beta_Casp"/>
</dbReference>
<keyword evidence="3" id="KW-0963">Cytoplasm</keyword>
<dbReference type="GO" id="GO:0032039">
    <property type="term" value="C:integrator complex"/>
    <property type="evidence" value="ECO:0007669"/>
    <property type="project" value="InterPro"/>
</dbReference>